<name>A0A0U1PZ24_9BURK</name>
<evidence type="ECO:0000313" key="3">
    <source>
        <dbReference type="Proteomes" id="UP000050580"/>
    </source>
</evidence>
<organism evidence="2 3">
    <name type="scientific">Lampropedia cohaerens</name>
    <dbReference type="NCBI Taxonomy" id="1610491"/>
    <lineage>
        <taxon>Bacteria</taxon>
        <taxon>Pseudomonadati</taxon>
        <taxon>Pseudomonadota</taxon>
        <taxon>Betaproteobacteria</taxon>
        <taxon>Burkholderiales</taxon>
        <taxon>Comamonadaceae</taxon>
        <taxon>Lampropedia</taxon>
    </lineage>
</organism>
<dbReference type="STRING" id="1610491.AAV94_08685"/>
<dbReference type="SMART" id="SM01034">
    <property type="entry name" value="BLUF"/>
    <property type="match status" value="1"/>
</dbReference>
<dbReference type="InterPro" id="IPR007024">
    <property type="entry name" value="BLUF_domain"/>
</dbReference>
<dbReference type="SUPFAM" id="SSF54975">
    <property type="entry name" value="Acylphosphatase/BLUF domain-like"/>
    <property type="match status" value="1"/>
</dbReference>
<dbReference type="AlphaFoldDB" id="A0A0U1PZ24"/>
<reference evidence="2 3" key="1">
    <citation type="submission" date="2015-05" db="EMBL/GenBank/DDBJ databases">
        <title>Draft genome sequence of Lampropedia sp. CT6, isolated from the microbial mat of a hot water spring, located at Manikaran, India.</title>
        <authorList>
            <person name="Tripathi C."/>
            <person name="Rani P."/>
            <person name="Mahato N.K."/>
            <person name="Lal R."/>
        </authorList>
    </citation>
    <scope>NUCLEOTIDE SEQUENCE [LARGE SCALE GENOMIC DNA]</scope>
    <source>
        <strain evidence="2 3">CT6</strain>
    </source>
</reference>
<dbReference type="InterPro" id="IPR036046">
    <property type="entry name" value="Acylphosphatase-like_dom_sf"/>
</dbReference>
<keyword evidence="3" id="KW-1185">Reference proteome</keyword>
<dbReference type="GO" id="GO:0009882">
    <property type="term" value="F:blue light photoreceptor activity"/>
    <property type="evidence" value="ECO:0007669"/>
    <property type="project" value="InterPro"/>
</dbReference>
<dbReference type="EMBL" id="LBNQ01000025">
    <property type="protein sequence ID" value="KKW67711.1"/>
    <property type="molecule type" value="Genomic_DNA"/>
</dbReference>
<dbReference type="Gene3D" id="3.30.70.100">
    <property type="match status" value="1"/>
</dbReference>
<evidence type="ECO:0000259" key="1">
    <source>
        <dbReference type="PROSITE" id="PS50925"/>
    </source>
</evidence>
<protein>
    <recommendedName>
        <fullName evidence="1">BLUF domain-containing protein</fullName>
    </recommendedName>
</protein>
<comment type="caution">
    <text evidence="2">The sequence shown here is derived from an EMBL/GenBank/DDBJ whole genome shotgun (WGS) entry which is preliminary data.</text>
</comment>
<dbReference type="Pfam" id="PF04940">
    <property type="entry name" value="BLUF"/>
    <property type="match status" value="1"/>
</dbReference>
<dbReference type="Proteomes" id="UP000050580">
    <property type="component" value="Unassembled WGS sequence"/>
</dbReference>
<accession>A0A0U1PZ24</accession>
<evidence type="ECO:0000313" key="2">
    <source>
        <dbReference type="EMBL" id="KKW67711.1"/>
    </source>
</evidence>
<dbReference type="GO" id="GO:0071949">
    <property type="term" value="F:FAD binding"/>
    <property type="evidence" value="ECO:0007669"/>
    <property type="project" value="InterPro"/>
</dbReference>
<dbReference type="PROSITE" id="PS50925">
    <property type="entry name" value="BLUF"/>
    <property type="match status" value="1"/>
</dbReference>
<feature type="domain" description="BLUF" evidence="1">
    <location>
        <begin position="1"/>
        <end position="85"/>
    </location>
</feature>
<proteinExistence type="predicted"/>
<sequence>MLASGHDASCVSAIIRTSRVFNAANGITGVLVFDGECFCQYIEGPQGSVHALVQRLEKDPRHSNFTPLLNEPLAGDRLYDQWSMAYCQVDGESFITTLLQREPHEAIVQLHASGQALDLG</sequence>
<gene>
    <name evidence="2" type="ORF">AAV94_08685</name>
</gene>